<dbReference type="PANTHER" id="PTHR42754:SF1">
    <property type="entry name" value="LIPOPROTEIN"/>
    <property type="match status" value="1"/>
</dbReference>
<dbReference type="RefSeq" id="WP_109351079.1">
    <property type="nucleotide sequence ID" value="NZ_QFRI01000001.1"/>
</dbReference>
<dbReference type="Proteomes" id="UP000245375">
    <property type="component" value="Unassembled WGS sequence"/>
</dbReference>
<keyword evidence="5" id="KW-1185">Reference proteome</keyword>
<dbReference type="OrthoDB" id="9811934at2"/>
<evidence type="ECO:0000256" key="2">
    <source>
        <dbReference type="SAM" id="SignalP"/>
    </source>
</evidence>
<dbReference type="InterPro" id="IPR026444">
    <property type="entry name" value="Secre_tail"/>
</dbReference>
<proteinExistence type="predicted"/>
<evidence type="ECO:0000313" key="4">
    <source>
        <dbReference type="EMBL" id="PWH83055.1"/>
    </source>
</evidence>
<organism evidence="4 5">
    <name type="scientific">Algibacter marinivivus</name>
    <dbReference type="NCBI Taxonomy" id="2100723"/>
    <lineage>
        <taxon>Bacteria</taxon>
        <taxon>Pseudomonadati</taxon>
        <taxon>Bacteroidota</taxon>
        <taxon>Flavobacteriia</taxon>
        <taxon>Flavobacteriales</taxon>
        <taxon>Flavobacteriaceae</taxon>
        <taxon>Algibacter</taxon>
    </lineage>
</organism>
<dbReference type="Pfam" id="PF18962">
    <property type="entry name" value="Por_Secre_tail"/>
    <property type="match status" value="1"/>
</dbReference>
<reference evidence="5" key="3">
    <citation type="submission" date="2018-05" db="EMBL/GenBank/DDBJ databases">
        <authorList>
            <person name="Lu D."/>
        </authorList>
    </citation>
    <scope>NUCLEOTIDE SEQUENCE [LARGE SCALE GENOMIC DNA]</scope>
    <source>
        <strain evidence="5">ZY111</strain>
    </source>
</reference>
<comment type="caution">
    <text evidence="4">The sequence shown here is derived from an EMBL/GenBank/DDBJ whole genome shotgun (WGS) entry which is preliminary data.</text>
</comment>
<evidence type="ECO:0000256" key="1">
    <source>
        <dbReference type="ARBA" id="ARBA00022729"/>
    </source>
</evidence>
<feature type="domain" description="Secretion system C-terminal sorting" evidence="3">
    <location>
        <begin position="453"/>
        <end position="519"/>
    </location>
</feature>
<evidence type="ECO:0000313" key="5">
    <source>
        <dbReference type="Proteomes" id="UP000245375"/>
    </source>
</evidence>
<feature type="signal peptide" evidence="2">
    <location>
        <begin position="1"/>
        <end position="19"/>
    </location>
</feature>
<keyword evidence="1 2" id="KW-0732">Signal</keyword>
<reference evidence="5" key="2">
    <citation type="submission" date="2018-05" db="EMBL/GenBank/DDBJ databases">
        <title>Algibacter marinivivus sp. nov., isolated from sample around a algae.</title>
        <authorList>
            <person name="Lu D."/>
        </authorList>
    </citation>
    <scope>NUCLEOTIDE SEQUENCE [LARGE SCALE GENOMIC DNA]</scope>
    <source>
        <strain evidence="5">ZY111</strain>
    </source>
</reference>
<reference evidence="4 5" key="1">
    <citation type="submission" date="2018-05" db="EMBL/GenBank/DDBJ databases">
        <title>Algibacter marinivivus sp. nov., isolated from sample around a algae.</title>
        <authorList>
            <person name="Zhong X."/>
        </authorList>
    </citation>
    <scope>NUCLEOTIDE SEQUENCE [LARGE SCALE GENOMIC DNA]</scope>
    <source>
        <strain evidence="4 5">ZY111</strain>
    </source>
</reference>
<protein>
    <submittedName>
        <fullName evidence="4">T9SS C-terminal target domain-containing protein</fullName>
    </submittedName>
</protein>
<dbReference type="EMBL" id="QFRI01000001">
    <property type="protein sequence ID" value="PWH83055.1"/>
    <property type="molecule type" value="Genomic_DNA"/>
</dbReference>
<evidence type="ECO:0000259" key="3">
    <source>
        <dbReference type="Pfam" id="PF18962"/>
    </source>
</evidence>
<feature type="chain" id="PRO_5015533522" evidence="2">
    <location>
        <begin position="20"/>
        <end position="521"/>
    </location>
</feature>
<gene>
    <name evidence="4" type="ORF">DIS18_00425</name>
</gene>
<sequence length="521" mass="56381">MKQLLLFFLLIYTSFYANAQIIWQNTIGGNSFDDVEDVIYTSDGGFLLVGVSESGISGDKSEANQGATDYWLVKTNNLGVVQWDKTFGGSGNDYPVTAIEALNGDFIIVGESDSNVSGDKSENSKGGYDFWIVRINSSGTKIWDKTFGGSDDEYAISVKETGTNDLIITGDSASNISGDKSENSRGFTDVWTIKVTDTGTFIWDKTFGGDADEEVINVLLTSDGGYLLGVIAESGISGDKTVNSSNNEDYWILKVSNTNTIDWQKSYGGTSNSVSILSSLITTSDGGYLLAGDSDSNIGSEKTENTNGGSDLWFIKTDNIGNIQWQNTIGGSDDEYVPYGFEKPGGGYIFAAETLSNISGDKTENSSSNDIWLVELDANGNIIADKTFGTNSTENPEQILQTNDGNYVVVSSIDELSGDNTEAPNGDTDYWLFKVNKSTLSTSKLNNDLELNIYPNPTINHLNIASKNKINTIEIIDLTGKLISKIKSPNKVIDISKLPIGVYIIKSYSKNGVTNKRVIKI</sequence>
<dbReference type="PANTHER" id="PTHR42754">
    <property type="entry name" value="ENDOGLUCANASE"/>
    <property type="match status" value="1"/>
</dbReference>
<name>A0A2U2X5I6_9FLAO</name>
<dbReference type="AlphaFoldDB" id="A0A2U2X5I6"/>
<dbReference type="NCBIfam" id="TIGR04183">
    <property type="entry name" value="Por_Secre_tail"/>
    <property type="match status" value="1"/>
</dbReference>
<accession>A0A2U2X5I6</accession>